<organism evidence="6 7">
    <name type="scientific">Candidatus Weimeria bifida</name>
    <dbReference type="NCBI Taxonomy" id="2599074"/>
    <lineage>
        <taxon>Bacteria</taxon>
        <taxon>Bacillati</taxon>
        <taxon>Bacillota</taxon>
        <taxon>Clostridia</taxon>
        <taxon>Lachnospirales</taxon>
        <taxon>Lachnospiraceae</taxon>
        <taxon>Candidatus Weimeria</taxon>
    </lineage>
</organism>
<reference evidence="6" key="1">
    <citation type="journal article" date="2020" name="Appl. Environ. Microbiol.">
        <title>Medium-Chain Fatty Acid Synthesis by 'Candidatus Weimeria bifida' gen. nov., sp. nov., and 'Candidatus Pseudoramibacter fermentans' sp. nov.</title>
        <authorList>
            <person name="Scarborough M.J."/>
            <person name="Myers K.S."/>
            <person name="Donohue T.J."/>
            <person name="Noguera D.R."/>
        </authorList>
    </citation>
    <scope>NUCLEOTIDE SEQUENCE</scope>
    <source>
        <strain evidence="6">LCO1.1</strain>
    </source>
</reference>
<comment type="subcellular location">
    <subcellularLocation>
        <location evidence="1">Cell envelope</location>
    </subcellularLocation>
</comment>
<evidence type="ECO:0000259" key="5">
    <source>
        <dbReference type="Pfam" id="PF13407"/>
    </source>
</evidence>
<evidence type="ECO:0000256" key="3">
    <source>
        <dbReference type="SAM" id="MobiDB-lite"/>
    </source>
</evidence>
<name>A0A6N7J0R6_9FIRM</name>
<dbReference type="PANTHER" id="PTHR30036">
    <property type="entry name" value="D-XYLOSE-BINDING PERIPLASMIC PROTEIN"/>
    <property type="match status" value="1"/>
</dbReference>
<sequence length="395" mass="42327">MKAKKVVSLLMAGAMALSMAACGSTASNSGSSSSGSSSKSTSTSSSKSGGKTVGISMPTKSLERWNRDGSYLKKQFESKGYKVELTYSDNKSAQQNNDIEGLIADKVDVLVVAAIDGEALSQVLGEAKDANIPVISYDRLIMNTDSISYYVSFDNYKVGQLQGNYIKDQLKLDSAGSKKYTIEMTGGDPADNNAPFFFKGAMDVLQPYIDKGVLTVPSGQTKFNQCATDRWDTSTAMKRMQNILGSYYSGGKQLDAALCSNDSTALGVTKAIESDYAGKNKVLITGQDGDEPNLKNIVDGKQSMTVYKAVANEAVVTLDLAIQIMDGKKPDASLIKSSGWKFDCAYDTKSYDNGKGIVPSYLLTPEVVTKDNMDKLLVDTGYYKKGSDGYLKAVG</sequence>
<proteinExistence type="predicted"/>
<dbReference type="InterPro" id="IPR050555">
    <property type="entry name" value="Bact_Solute-Bind_Prot2"/>
</dbReference>
<dbReference type="Gene3D" id="3.40.50.2300">
    <property type="match status" value="2"/>
</dbReference>
<dbReference type="GO" id="GO:0030288">
    <property type="term" value="C:outer membrane-bounded periplasmic space"/>
    <property type="evidence" value="ECO:0007669"/>
    <property type="project" value="TreeGrafter"/>
</dbReference>
<dbReference type="AlphaFoldDB" id="A0A6N7J0R6"/>
<dbReference type="Proteomes" id="UP000460257">
    <property type="component" value="Unassembled WGS sequence"/>
</dbReference>
<evidence type="ECO:0000256" key="4">
    <source>
        <dbReference type="SAM" id="SignalP"/>
    </source>
</evidence>
<feature type="compositionally biased region" description="Low complexity" evidence="3">
    <location>
        <begin position="27"/>
        <end position="50"/>
    </location>
</feature>
<keyword evidence="7" id="KW-1185">Reference proteome</keyword>
<evidence type="ECO:0000313" key="7">
    <source>
        <dbReference type="Proteomes" id="UP000460257"/>
    </source>
</evidence>
<dbReference type="EMBL" id="VOGC01000009">
    <property type="protein sequence ID" value="MQN02216.1"/>
    <property type="molecule type" value="Genomic_DNA"/>
</dbReference>
<gene>
    <name evidence="6" type="ORF">FRC54_10095</name>
</gene>
<evidence type="ECO:0000313" key="6">
    <source>
        <dbReference type="EMBL" id="MQN02216.1"/>
    </source>
</evidence>
<dbReference type="GO" id="GO:0030246">
    <property type="term" value="F:carbohydrate binding"/>
    <property type="evidence" value="ECO:0007669"/>
    <property type="project" value="TreeGrafter"/>
</dbReference>
<keyword evidence="2 4" id="KW-0732">Signal</keyword>
<dbReference type="PROSITE" id="PS51257">
    <property type="entry name" value="PROKAR_LIPOPROTEIN"/>
    <property type="match status" value="1"/>
</dbReference>
<protein>
    <submittedName>
        <fullName evidence="6">Sugar ABC transporter substrate-binding protein</fullName>
    </submittedName>
</protein>
<comment type="caution">
    <text evidence="6">The sequence shown here is derived from an EMBL/GenBank/DDBJ whole genome shotgun (WGS) entry which is preliminary data.</text>
</comment>
<feature type="region of interest" description="Disordered" evidence="3">
    <location>
        <begin position="27"/>
        <end position="59"/>
    </location>
</feature>
<dbReference type="Pfam" id="PF13407">
    <property type="entry name" value="Peripla_BP_4"/>
    <property type="match status" value="1"/>
</dbReference>
<dbReference type="PANTHER" id="PTHR30036:SF1">
    <property type="entry name" value="D-XYLOSE-BINDING PERIPLASMIC PROTEIN"/>
    <property type="match status" value="1"/>
</dbReference>
<evidence type="ECO:0000256" key="1">
    <source>
        <dbReference type="ARBA" id="ARBA00004196"/>
    </source>
</evidence>
<dbReference type="CDD" id="cd19994">
    <property type="entry name" value="PBP1_ChvE"/>
    <property type="match status" value="1"/>
</dbReference>
<accession>A0A6N7J0R6</accession>
<feature type="domain" description="Periplasmic binding protein" evidence="5">
    <location>
        <begin position="53"/>
        <end position="329"/>
    </location>
</feature>
<dbReference type="SUPFAM" id="SSF53822">
    <property type="entry name" value="Periplasmic binding protein-like I"/>
    <property type="match status" value="1"/>
</dbReference>
<dbReference type="InterPro" id="IPR025997">
    <property type="entry name" value="SBP_2_dom"/>
</dbReference>
<feature type="chain" id="PRO_5039072363" evidence="4">
    <location>
        <begin position="21"/>
        <end position="395"/>
    </location>
</feature>
<feature type="signal peptide" evidence="4">
    <location>
        <begin position="1"/>
        <end position="20"/>
    </location>
</feature>
<evidence type="ECO:0000256" key="2">
    <source>
        <dbReference type="ARBA" id="ARBA00022729"/>
    </source>
</evidence>
<dbReference type="InterPro" id="IPR028082">
    <property type="entry name" value="Peripla_BP_I"/>
</dbReference>